<organism evidence="1 2">
    <name type="scientific">Raoultella terrigena</name>
    <name type="common">Klebsiella terrigena</name>
    <dbReference type="NCBI Taxonomy" id="577"/>
    <lineage>
        <taxon>Bacteria</taxon>
        <taxon>Pseudomonadati</taxon>
        <taxon>Pseudomonadota</taxon>
        <taxon>Gammaproteobacteria</taxon>
        <taxon>Enterobacterales</taxon>
        <taxon>Enterobacteriaceae</taxon>
        <taxon>Klebsiella/Raoultella group</taxon>
        <taxon>Raoultella</taxon>
    </lineage>
</organism>
<gene>
    <name evidence="1" type="ORF">IMO34_16775</name>
</gene>
<dbReference type="RefSeq" id="WP_195709528.1">
    <property type="nucleotide sequence ID" value="NZ_CP062916.1"/>
</dbReference>
<sequence>MITFTVEIREDIVTWLKKSTRPEIVLDLPSAPEPGDKLWLKSMRGTHVVETVRCMIVESCRVSRLRPTVRLVLVLGIASIHGHSEFCELRISSRKVPHALLPETIRSILSQQYQKKQSQVRERILHKSMLLTKRNIVIS</sequence>
<proteinExistence type="predicted"/>
<name>A0AAP9XM85_RAOTE</name>
<evidence type="ECO:0000313" key="1">
    <source>
        <dbReference type="EMBL" id="QPF07003.1"/>
    </source>
</evidence>
<protein>
    <submittedName>
        <fullName evidence="1">Uncharacterized protein</fullName>
    </submittedName>
</protein>
<dbReference type="Proteomes" id="UP000594500">
    <property type="component" value="Chromosome"/>
</dbReference>
<accession>A0AAP9XM85</accession>
<evidence type="ECO:0000313" key="2">
    <source>
        <dbReference type="Proteomes" id="UP000594500"/>
    </source>
</evidence>
<dbReference type="EMBL" id="CP062916">
    <property type="protein sequence ID" value="QPF07003.1"/>
    <property type="molecule type" value="Genomic_DNA"/>
</dbReference>
<dbReference type="AlphaFoldDB" id="A0AAP9XM85"/>
<reference evidence="1 2" key="1">
    <citation type="submission" date="2020-10" db="EMBL/GenBank/DDBJ databases">
        <title>Resistance determinants and their genetic context in bacteria from a longitudinal study of pigs reared under conventional and antibiotic-free husbandry practices.</title>
        <authorList>
            <person name="Poulin-Laprade D."/>
            <person name="Brouard J.-S."/>
            <person name="Gagnon N."/>
            <person name="Turcotte A."/>
            <person name="Langlois A."/>
            <person name="Matte J.J."/>
            <person name="Carrillo C.D."/>
            <person name="Zaheer R."/>
            <person name="McAllister T."/>
            <person name="Topp E."/>
            <person name="Talbot G."/>
        </authorList>
    </citation>
    <scope>NUCLEOTIDE SEQUENCE [LARGE SCALE GENOMIC DNA]</scope>
    <source>
        <strain evidence="1 2">Res13-Abat-PEB01-P1-04-A</strain>
    </source>
</reference>